<accession>A0A7L7LAK8</accession>
<name>A0A7L7LAK8_9BACT</name>
<organism evidence="1 2">
    <name type="scientific">Adhaeribacter radiodurans</name>
    <dbReference type="NCBI Taxonomy" id="2745197"/>
    <lineage>
        <taxon>Bacteria</taxon>
        <taxon>Pseudomonadati</taxon>
        <taxon>Bacteroidota</taxon>
        <taxon>Cytophagia</taxon>
        <taxon>Cytophagales</taxon>
        <taxon>Hymenobacteraceae</taxon>
        <taxon>Adhaeribacter</taxon>
    </lineage>
</organism>
<sequence length="208" mass="23088">MATNYSTIKEVSNLNHSSVSANAVLLVKAEESLIQLSWVKSPAPDELIECAHLVSELIKGNNLLYFLHDLRNVNYVDINLQRCLTKDFCPQILEAGITKLVHLAHYALPELMIIDQITDYLKSKVVTDKNVKLEICTTPEGAMDWLSNVAAQTAGSSVKIQVKEAVAEQVSYNWTVAAQISASIKHYKEKAALVFGILTKRKSFLSDL</sequence>
<protein>
    <submittedName>
        <fullName evidence="1">Uncharacterized protein</fullName>
    </submittedName>
</protein>
<gene>
    <name evidence="1" type="ORF">HUW48_16785</name>
</gene>
<keyword evidence="2" id="KW-1185">Reference proteome</keyword>
<dbReference type="EMBL" id="CP055153">
    <property type="protein sequence ID" value="QMU29585.1"/>
    <property type="molecule type" value="Genomic_DNA"/>
</dbReference>
<dbReference type="KEGG" id="add:HUW48_16785"/>
<dbReference type="Proteomes" id="UP000514509">
    <property type="component" value="Chromosome"/>
</dbReference>
<evidence type="ECO:0000313" key="1">
    <source>
        <dbReference type="EMBL" id="QMU29585.1"/>
    </source>
</evidence>
<dbReference type="RefSeq" id="WP_182412045.1">
    <property type="nucleotide sequence ID" value="NZ_CP055153.1"/>
</dbReference>
<reference evidence="1 2" key="1">
    <citation type="submission" date="2020-06" db="EMBL/GenBank/DDBJ databases">
        <authorList>
            <person name="Hwang Y.J."/>
        </authorList>
    </citation>
    <scope>NUCLEOTIDE SEQUENCE [LARGE SCALE GENOMIC DNA]</scope>
    <source>
        <strain evidence="1 2">KUDC8001</strain>
    </source>
</reference>
<reference evidence="1 2" key="2">
    <citation type="submission" date="2020-08" db="EMBL/GenBank/DDBJ databases">
        <title>Adhaeribacter dokdonensis sp. nov., isolated from the rhizosphere of Elymus tsukushiensis, a plant native to the Dokdo Islands, Republic of Korea.</title>
        <authorList>
            <person name="Ghim S.Y."/>
        </authorList>
    </citation>
    <scope>NUCLEOTIDE SEQUENCE [LARGE SCALE GENOMIC DNA]</scope>
    <source>
        <strain evidence="1 2">KUDC8001</strain>
    </source>
</reference>
<dbReference type="AlphaFoldDB" id="A0A7L7LAK8"/>
<evidence type="ECO:0000313" key="2">
    <source>
        <dbReference type="Proteomes" id="UP000514509"/>
    </source>
</evidence>
<proteinExistence type="predicted"/>